<dbReference type="InterPro" id="IPR012677">
    <property type="entry name" value="Nucleotide-bd_a/b_plait_sf"/>
</dbReference>
<dbReference type="WBParaSite" id="TMUE_0000002351.1">
    <property type="protein sequence ID" value="TMUE_0000002351.1"/>
    <property type="gene ID" value="WBGene00298196"/>
</dbReference>
<dbReference type="InterPro" id="IPR035979">
    <property type="entry name" value="RBD_domain_sf"/>
</dbReference>
<evidence type="ECO:0000313" key="5">
    <source>
        <dbReference type="Proteomes" id="UP000046395"/>
    </source>
</evidence>
<dbReference type="PANTHER" id="PTHR23003">
    <property type="entry name" value="RNA RECOGNITION MOTIF RRM DOMAIN CONTAINING PROTEIN"/>
    <property type="match status" value="1"/>
</dbReference>
<dbReference type="SUPFAM" id="SSF54928">
    <property type="entry name" value="RNA-binding domain, RBD"/>
    <property type="match status" value="1"/>
</dbReference>
<feature type="domain" description="RRM" evidence="4">
    <location>
        <begin position="67"/>
        <end position="137"/>
    </location>
</feature>
<reference evidence="6" key="1">
    <citation type="submission" date="2019-12" db="UniProtKB">
        <authorList>
            <consortium name="WormBaseParasite"/>
        </authorList>
    </citation>
    <scope>IDENTIFICATION</scope>
</reference>
<dbReference type="InterPro" id="IPR000504">
    <property type="entry name" value="RRM_dom"/>
</dbReference>
<keyword evidence="5" id="KW-1185">Reference proteome</keyword>
<name>A0A5S6Q517_TRIMR</name>
<dbReference type="GO" id="GO:0005634">
    <property type="term" value="C:nucleus"/>
    <property type="evidence" value="ECO:0007669"/>
    <property type="project" value="TreeGrafter"/>
</dbReference>
<dbReference type="AlphaFoldDB" id="A0A5S6Q517"/>
<feature type="region of interest" description="Disordered" evidence="3">
    <location>
        <begin position="138"/>
        <end position="160"/>
    </location>
</feature>
<organism evidence="5 6">
    <name type="scientific">Trichuris muris</name>
    <name type="common">Mouse whipworm</name>
    <dbReference type="NCBI Taxonomy" id="70415"/>
    <lineage>
        <taxon>Eukaryota</taxon>
        <taxon>Metazoa</taxon>
        <taxon>Ecdysozoa</taxon>
        <taxon>Nematoda</taxon>
        <taxon>Enoplea</taxon>
        <taxon>Dorylaimia</taxon>
        <taxon>Trichinellida</taxon>
        <taxon>Trichuridae</taxon>
        <taxon>Trichuris</taxon>
    </lineage>
</organism>
<dbReference type="GO" id="GO:0005737">
    <property type="term" value="C:cytoplasm"/>
    <property type="evidence" value="ECO:0007669"/>
    <property type="project" value="TreeGrafter"/>
</dbReference>
<accession>A0A5S6Q517</accession>
<dbReference type="GO" id="GO:0003729">
    <property type="term" value="F:mRNA binding"/>
    <property type="evidence" value="ECO:0007669"/>
    <property type="project" value="TreeGrafter"/>
</dbReference>
<dbReference type="STRING" id="70415.A0A5S6Q517"/>
<dbReference type="Gene3D" id="3.30.70.330">
    <property type="match status" value="2"/>
</dbReference>
<dbReference type="Pfam" id="PF00076">
    <property type="entry name" value="RRM_1"/>
    <property type="match status" value="2"/>
</dbReference>
<evidence type="ECO:0000256" key="3">
    <source>
        <dbReference type="SAM" id="MobiDB-lite"/>
    </source>
</evidence>
<proteinExistence type="predicted"/>
<evidence type="ECO:0000259" key="4">
    <source>
        <dbReference type="PROSITE" id="PS50102"/>
    </source>
</evidence>
<protein>
    <submittedName>
        <fullName evidence="6">RRM domain-containing protein</fullName>
    </submittedName>
</protein>
<dbReference type="InterPro" id="IPR050374">
    <property type="entry name" value="RRT5_SRSF_SR"/>
</dbReference>
<dbReference type="PROSITE" id="PS50102">
    <property type="entry name" value="RRM"/>
    <property type="match status" value="2"/>
</dbReference>
<keyword evidence="1 2" id="KW-0694">RNA-binding</keyword>
<evidence type="ECO:0000256" key="1">
    <source>
        <dbReference type="ARBA" id="ARBA00022884"/>
    </source>
</evidence>
<feature type="compositionally biased region" description="Basic and acidic residues" evidence="3">
    <location>
        <begin position="138"/>
        <end position="150"/>
    </location>
</feature>
<evidence type="ECO:0000313" key="6">
    <source>
        <dbReference type="WBParaSite" id="TMUE_0000002351.1"/>
    </source>
</evidence>
<dbReference type="Proteomes" id="UP000046395">
    <property type="component" value="Unassembled WGS sequence"/>
</dbReference>
<evidence type="ECO:0000256" key="2">
    <source>
        <dbReference type="PROSITE-ProRule" id="PRU00176"/>
    </source>
</evidence>
<feature type="domain" description="RRM" evidence="4">
    <location>
        <begin position="181"/>
        <end position="253"/>
    </location>
</feature>
<dbReference type="SMART" id="SM00360">
    <property type="entry name" value="RRM"/>
    <property type="match status" value="2"/>
</dbReference>
<sequence>MSLNADLTYCSLRVRDQLTVAADICRGACVPAGGVDQLMSAADIWHKGCAQPMGAGSSGAGQGMPGERVFIGPLGDNVRQGDIRSFFKHVGNVKLVIRKRGFAFVDFANPREALRAIRRNDGQRLLGRRVRVEMAHELERRERQQRDQHHTSSSRVGLPLQGGNSNECVHSMHDLPRISNYRVKVDNLSLKVTWMELKSLFNLISEVAYAAVCHQYRLGFVEFRSFAGMEKAIAHLNGYILKGRRISVYPTNTKGRSQSIASESK</sequence>